<organism evidence="1 2">
    <name type="scientific">Vespula squamosa</name>
    <name type="common">Southern yellow jacket</name>
    <name type="synonym">Wasp</name>
    <dbReference type="NCBI Taxonomy" id="30214"/>
    <lineage>
        <taxon>Eukaryota</taxon>
        <taxon>Metazoa</taxon>
        <taxon>Ecdysozoa</taxon>
        <taxon>Arthropoda</taxon>
        <taxon>Hexapoda</taxon>
        <taxon>Insecta</taxon>
        <taxon>Pterygota</taxon>
        <taxon>Neoptera</taxon>
        <taxon>Endopterygota</taxon>
        <taxon>Hymenoptera</taxon>
        <taxon>Apocrita</taxon>
        <taxon>Aculeata</taxon>
        <taxon>Vespoidea</taxon>
        <taxon>Vespidae</taxon>
        <taxon>Vespinae</taxon>
        <taxon>Vespula</taxon>
    </lineage>
</organism>
<dbReference type="Proteomes" id="UP001607302">
    <property type="component" value="Unassembled WGS sequence"/>
</dbReference>
<dbReference type="AlphaFoldDB" id="A0ABD2ATN7"/>
<sequence length="30" mass="3560">MESSIMMKNIVFNPWKLLIYVNRNAAYIIS</sequence>
<dbReference type="EMBL" id="JAUDFV010000139">
    <property type="protein sequence ID" value="KAL2723855.1"/>
    <property type="molecule type" value="Genomic_DNA"/>
</dbReference>
<protein>
    <submittedName>
        <fullName evidence="1">Uncharacterized protein</fullName>
    </submittedName>
</protein>
<keyword evidence="2" id="KW-1185">Reference proteome</keyword>
<proteinExistence type="predicted"/>
<evidence type="ECO:0000313" key="2">
    <source>
        <dbReference type="Proteomes" id="UP001607302"/>
    </source>
</evidence>
<name>A0ABD2ATN7_VESSQ</name>
<comment type="caution">
    <text evidence="1">The sequence shown here is derived from an EMBL/GenBank/DDBJ whole genome shotgun (WGS) entry which is preliminary data.</text>
</comment>
<evidence type="ECO:0000313" key="1">
    <source>
        <dbReference type="EMBL" id="KAL2723855.1"/>
    </source>
</evidence>
<gene>
    <name evidence="1" type="ORF">V1478_008368</name>
</gene>
<accession>A0ABD2ATN7</accession>
<reference evidence="1 2" key="1">
    <citation type="journal article" date="2024" name="Ann. Entomol. Soc. Am.">
        <title>Genomic analyses of the southern and eastern yellowjacket wasps (Hymenoptera: Vespidae) reveal evolutionary signatures of social life.</title>
        <authorList>
            <person name="Catto M.A."/>
            <person name="Caine P.B."/>
            <person name="Orr S.E."/>
            <person name="Hunt B.G."/>
            <person name="Goodisman M.A.D."/>
        </authorList>
    </citation>
    <scope>NUCLEOTIDE SEQUENCE [LARGE SCALE GENOMIC DNA]</scope>
    <source>
        <strain evidence="1">233</strain>
        <tissue evidence="1">Head and thorax</tissue>
    </source>
</reference>